<keyword evidence="3" id="KW-0804">Transcription</keyword>
<sequence>MDDVAPTRKRLPEAIANELQNEILGLEVGTKLPTENELASRFEVSRTAVREATRYLVQRGLVSVSPGRGMTVAEFDGRMIADQYALLLRHSQGSFVQLLEVRLVLEVEMAALAAARRTDQQLKDMIDTNHRLEQAVNAKAEFLQADLGFHELVAQASGNPFFALIVRPINGFLSEEYAAGPGYPSEATQTIAEHIEIADAIAAGDPNRARYATEHHLRRVVRNRARFLAAERDDN</sequence>
<dbReference type="Pfam" id="PF07729">
    <property type="entry name" value="FCD"/>
    <property type="match status" value="1"/>
</dbReference>
<evidence type="ECO:0000256" key="3">
    <source>
        <dbReference type="ARBA" id="ARBA00023163"/>
    </source>
</evidence>
<proteinExistence type="predicted"/>
<keyword evidence="1" id="KW-0805">Transcription regulation</keyword>
<dbReference type="SMART" id="SM00345">
    <property type="entry name" value="HTH_GNTR"/>
    <property type="match status" value="1"/>
</dbReference>
<dbReference type="RefSeq" id="WP_091527283.1">
    <property type="nucleotide sequence ID" value="NZ_LT629772.1"/>
</dbReference>
<evidence type="ECO:0000259" key="4">
    <source>
        <dbReference type="PROSITE" id="PS50949"/>
    </source>
</evidence>
<dbReference type="InterPro" id="IPR008920">
    <property type="entry name" value="TF_FadR/GntR_C"/>
</dbReference>
<dbReference type="Gene3D" id="1.20.120.530">
    <property type="entry name" value="GntR ligand-binding domain-like"/>
    <property type="match status" value="1"/>
</dbReference>
<dbReference type="STRING" id="630515.SAMN04489812_4122"/>
<organism evidence="5 6">
    <name type="scientific">Microlunatus soli</name>
    <dbReference type="NCBI Taxonomy" id="630515"/>
    <lineage>
        <taxon>Bacteria</taxon>
        <taxon>Bacillati</taxon>
        <taxon>Actinomycetota</taxon>
        <taxon>Actinomycetes</taxon>
        <taxon>Propionibacteriales</taxon>
        <taxon>Propionibacteriaceae</taxon>
        <taxon>Microlunatus</taxon>
    </lineage>
</organism>
<feature type="domain" description="HTH gntR-type" evidence="4">
    <location>
        <begin position="5"/>
        <end position="75"/>
    </location>
</feature>
<dbReference type="AlphaFoldDB" id="A0A1H1XKI3"/>
<dbReference type="Pfam" id="PF00392">
    <property type="entry name" value="GntR"/>
    <property type="match status" value="1"/>
</dbReference>
<dbReference type="SUPFAM" id="SSF48008">
    <property type="entry name" value="GntR ligand-binding domain-like"/>
    <property type="match status" value="1"/>
</dbReference>
<dbReference type="InterPro" id="IPR000524">
    <property type="entry name" value="Tscrpt_reg_HTH_GntR"/>
</dbReference>
<evidence type="ECO:0000313" key="5">
    <source>
        <dbReference type="EMBL" id="SDT09682.1"/>
    </source>
</evidence>
<dbReference type="GO" id="GO:0003677">
    <property type="term" value="F:DNA binding"/>
    <property type="evidence" value="ECO:0007669"/>
    <property type="project" value="UniProtKB-KW"/>
</dbReference>
<reference evidence="5 6" key="1">
    <citation type="submission" date="2016-10" db="EMBL/GenBank/DDBJ databases">
        <authorList>
            <person name="de Groot N.N."/>
        </authorList>
    </citation>
    <scope>NUCLEOTIDE SEQUENCE [LARGE SCALE GENOMIC DNA]</scope>
    <source>
        <strain evidence="5 6">DSM 21800</strain>
    </source>
</reference>
<dbReference type="InterPro" id="IPR011711">
    <property type="entry name" value="GntR_C"/>
</dbReference>
<evidence type="ECO:0000256" key="2">
    <source>
        <dbReference type="ARBA" id="ARBA00023125"/>
    </source>
</evidence>
<dbReference type="InterPro" id="IPR036388">
    <property type="entry name" value="WH-like_DNA-bd_sf"/>
</dbReference>
<keyword evidence="2 5" id="KW-0238">DNA-binding</keyword>
<dbReference type="SMART" id="SM00895">
    <property type="entry name" value="FCD"/>
    <property type="match status" value="1"/>
</dbReference>
<dbReference type="CDD" id="cd07377">
    <property type="entry name" value="WHTH_GntR"/>
    <property type="match status" value="1"/>
</dbReference>
<dbReference type="Gene3D" id="1.10.10.10">
    <property type="entry name" value="Winged helix-like DNA-binding domain superfamily/Winged helix DNA-binding domain"/>
    <property type="match status" value="1"/>
</dbReference>
<dbReference type="PROSITE" id="PS50949">
    <property type="entry name" value="HTH_GNTR"/>
    <property type="match status" value="1"/>
</dbReference>
<dbReference type="PANTHER" id="PTHR43537">
    <property type="entry name" value="TRANSCRIPTIONAL REGULATOR, GNTR FAMILY"/>
    <property type="match status" value="1"/>
</dbReference>
<evidence type="ECO:0000313" key="6">
    <source>
        <dbReference type="Proteomes" id="UP000199103"/>
    </source>
</evidence>
<dbReference type="Proteomes" id="UP000199103">
    <property type="component" value="Chromosome I"/>
</dbReference>
<evidence type="ECO:0000256" key="1">
    <source>
        <dbReference type="ARBA" id="ARBA00023015"/>
    </source>
</evidence>
<protein>
    <submittedName>
        <fullName evidence="5">DNA-binding transcriptional regulator, FadR family</fullName>
    </submittedName>
</protein>
<dbReference type="GO" id="GO:0003700">
    <property type="term" value="F:DNA-binding transcription factor activity"/>
    <property type="evidence" value="ECO:0007669"/>
    <property type="project" value="InterPro"/>
</dbReference>
<name>A0A1H1XKI3_9ACTN</name>
<keyword evidence="6" id="KW-1185">Reference proteome</keyword>
<dbReference type="PANTHER" id="PTHR43537:SF44">
    <property type="entry name" value="GNTR FAMILY REGULATORY PROTEIN"/>
    <property type="match status" value="1"/>
</dbReference>
<accession>A0A1H1XKI3</accession>
<dbReference type="OrthoDB" id="4164516at2"/>
<dbReference type="SUPFAM" id="SSF46785">
    <property type="entry name" value="Winged helix' DNA-binding domain"/>
    <property type="match status" value="1"/>
</dbReference>
<dbReference type="PRINTS" id="PR00035">
    <property type="entry name" value="HTHGNTR"/>
</dbReference>
<dbReference type="EMBL" id="LT629772">
    <property type="protein sequence ID" value="SDT09682.1"/>
    <property type="molecule type" value="Genomic_DNA"/>
</dbReference>
<gene>
    <name evidence="5" type="ORF">SAMN04489812_4122</name>
</gene>
<dbReference type="InterPro" id="IPR036390">
    <property type="entry name" value="WH_DNA-bd_sf"/>
</dbReference>